<dbReference type="NCBIfam" id="TIGR00531">
    <property type="entry name" value="BCCP"/>
    <property type="match status" value="1"/>
</dbReference>
<dbReference type="PANTHER" id="PTHR45266:SF3">
    <property type="entry name" value="OXALOACETATE DECARBOXYLASE ALPHA CHAIN"/>
    <property type="match status" value="1"/>
</dbReference>
<dbReference type="InterPro" id="IPR011053">
    <property type="entry name" value="Single_hybrid_motif"/>
</dbReference>
<comment type="function">
    <text evidence="1 9">This protein is a component of the acetyl coenzyme A carboxylase complex; first, biotin carboxylase catalyzes the carboxylation of the carrier protein and then the transcarboxylase transfers the carboxyl group to form malonyl-CoA.</text>
</comment>
<evidence type="ECO:0000256" key="3">
    <source>
        <dbReference type="ARBA" id="ARBA00017562"/>
    </source>
</evidence>
<proteinExistence type="predicted"/>
<evidence type="ECO:0000256" key="10">
    <source>
        <dbReference type="SAM" id="MobiDB-lite"/>
    </source>
</evidence>
<dbReference type="InterPro" id="IPR050709">
    <property type="entry name" value="Biotin_Carboxyl_Carrier/Decarb"/>
</dbReference>
<gene>
    <name evidence="12" type="primary">accB</name>
    <name evidence="12" type="ORF">GXW78_01515</name>
</gene>
<evidence type="ECO:0000313" key="12">
    <source>
        <dbReference type="EMBL" id="MBR0648328.1"/>
    </source>
</evidence>
<evidence type="ECO:0000256" key="8">
    <source>
        <dbReference type="ARBA" id="ARBA00023267"/>
    </source>
</evidence>
<dbReference type="Gene3D" id="2.40.50.100">
    <property type="match status" value="1"/>
</dbReference>
<dbReference type="PROSITE" id="PS00188">
    <property type="entry name" value="BIOTIN"/>
    <property type="match status" value="1"/>
</dbReference>
<keyword evidence="4 9" id="KW-0444">Lipid biosynthesis</keyword>
<keyword evidence="6 9" id="KW-0443">Lipid metabolism</keyword>
<evidence type="ECO:0000259" key="11">
    <source>
        <dbReference type="PROSITE" id="PS50968"/>
    </source>
</evidence>
<sequence>MDLAKIKALIDLVSRSQVTELELTEGDSTLRLGRSSAAGPARPIAASAATAPAPAAPVAPAAEVAPQPASPEEAAVRSPSFGVFHRTPAPDAPPFVTVGATVEAGQTLCLIEAMKVFTAIAAPHGGTVEAILAESGEEVEAGQPLFRLRA</sequence>
<dbReference type="PRINTS" id="PR01071">
    <property type="entry name" value="ACOABIOTINCC"/>
</dbReference>
<name>A0ABS5EBC9_9PROT</name>
<dbReference type="EMBL" id="JAAEDI010000002">
    <property type="protein sequence ID" value="MBR0648328.1"/>
    <property type="molecule type" value="Genomic_DNA"/>
</dbReference>
<evidence type="ECO:0000256" key="5">
    <source>
        <dbReference type="ARBA" id="ARBA00022832"/>
    </source>
</evidence>
<evidence type="ECO:0000256" key="9">
    <source>
        <dbReference type="RuleBase" id="RU364072"/>
    </source>
</evidence>
<evidence type="ECO:0000256" key="1">
    <source>
        <dbReference type="ARBA" id="ARBA00003761"/>
    </source>
</evidence>
<comment type="pathway">
    <text evidence="2 9">Lipid metabolism; fatty acid biosynthesis.</text>
</comment>
<protein>
    <recommendedName>
        <fullName evidence="3 9">Biotin carboxyl carrier protein of acetyl-CoA carboxylase</fullName>
    </recommendedName>
</protein>
<dbReference type="CDD" id="cd06850">
    <property type="entry name" value="biotinyl_domain"/>
    <property type="match status" value="1"/>
</dbReference>
<keyword evidence="8 9" id="KW-0092">Biotin</keyword>
<dbReference type="InterPro" id="IPR001882">
    <property type="entry name" value="Biotin_BS"/>
</dbReference>
<dbReference type="Proteomes" id="UP000698752">
    <property type="component" value="Unassembled WGS sequence"/>
</dbReference>
<feature type="region of interest" description="Disordered" evidence="10">
    <location>
        <begin position="41"/>
        <end position="79"/>
    </location>
</feature>
<accession>A0ABS5EBC9</accession>
<evidence type="ECO:0000256" key="4">
    <source>
        <dbReference type="ARBA" id="ARBA00022516"/>
    </source>
</evidence>
<evidence type="ECO:0000256" key="6">
    <source>
        <dbReference type="ARBA" id="ARBA00023098"/>
    </source>
</evidence>
<organism evidence="12 13">
    <name type="scientific">Neoroseomonas terrae</name>
    <dbReference type="NCBI Taxonomy" id="424799"/>
    <lineage>
        <taxon>Bacteria</taxon>
        <taxon>Pseudomonadati</taxon>
        <taxon>Pseudomonadota</taxon>
        <taxon>Alphaproteobacteria</taxon>
        <taxon>Acetobacterales</taxon>
        <taxon>Acetobacteraceae</taxon>
        <taxon>Neoroseomonas</taxon>
    </lineage>
</organism>
<dbReference type="InterPro" id="IPR000089">
    <property type="entry name" value="Biotin_lipoyl"/>
</dbReference>
<feature type="domain" description="Lipoyl-binding" evidence="11">
    <location>
        <begin position="73"/>
        <end position="149"/>
    </location>
</feature>
<evidence type="ECO:0000313" key="13">
    <source>
        <dbReference type="Proteomes" id="UP000698752"/>
    </source>
</evidence>
<dbReference type="SUPFAM" id="SSF51230">
    <property type="entry name" value="Single hybrid motif"/>
    <property type="match status" value="1"/>
</dbReference>
<dbReference type="InterPro" id="IPR001249">
    <property type="entry name" value="AcCoA_biotinCC"/>
</dbReference>
<feature type="compositionally biased region" description="Low complexity" evidence="10">
    <location>
        <begin position="41"/>
        <end position="73"/>
    </location>
</feature>
<dbReference type="PANTHER" id="PTHR45266">
    <property type="entry name" value="OXALOACETATE DECARBOXYLASE ALPHA CHAIN"/>
    <property type="match status" value="1"/>
</dbReference>
<keyword evidence="13" id="KW-1185">Reference proteome</keyword>
<keyword evidence="7 9" id="KW-0275">Fatty acid biosynthesis</keyword>
<reference evidence="13" key="1">
    <citation type="journal article" date="2021" name="Syst. Appl. Microbiol.">
        <title>Roseomonas hellenica sp. nov., isolated from roots of wild-growing Alkanna tinctoria.</title>
        <authorList>
            <person name="Rat A."/>
            <person name="Naranjo H.D."/>
            <person name="Lebbe L."/>
            <person name="Cnockaert M."/>
            <person name="Krigas N."/>
            <person name="Grigoriadou K."/>
            <person name="Maloupa E."/>
            <person name="Willems A."/>
        </authorList>
    </citation>
    <scope>NUCLEOTIDE SEQUENCE [LARGE SCALE GENOMIC DNA]</scope>
    <source>
        <strain evidence="13">LMG 31159</strain>
    </source>
</reference>
<evidence type="ECO:0000256" key="2">
    <source>
        <dbReference type="ARBA" id="ARBA00005194"/>
    </source>
</evidence>
<comment type="caution">
    <text evidence="12">The sequence shown here is derived from an EMBL/GenBank/DDBJ whole genome shotgun (WGS) entry which is preliminary data.</text>
</comment>
<dbReference type="PROSITE" id="PS50968">
    <property type="entry name" value="BIOTINYL_LIPOYL"/>
    <property type="match status" value="1"/>
</dbReference>
<keyword evidence="5 9" id="KW-0276">Fatty acid metabolism</keyword>
<evidence type="ECO:0000256" key="7">
    <source>
        <dbReference type="ARBA" id="ARBA00023160"/>
    </source>
</evidence>
<dbReference type="Pfam" id="PF00364">
    <property type="entry name" value="Biotin_lipoyl"/>
    <property type="match status" value="1"/>
</dbReference>